<dbReference type="PANTHER" id="PTHR48100:SF2">
    <property type="entry name" value="CONSERVED PROTEIN"/>
    <property type="match status" value="1"/>
</dbReference>
<protein>
    <submittedName>
        <fullName evidence="1">Unannotated protein</fullName>
    </submittedName>
</protein>
<dbReference type="GO" id="GO:0016791">
    <property type="term" value="F:phosphatase activity"/>
    <property type="evidence" value="ECO:0007669"/>
    <property type="project" value="TreeGrafter"/>
</dbReference>
<dbReference type="InterPro" id="IPR050275">
    <property type="entry name" value="PGM_Phosphatase"/>
</dbReference>
<dbReference type="SUPFAM" id="SSF53254">
    <property type="entry name" value="Phosphoglycerate mutase-like"/>
    <property type="match status" value="1"/>
</dbReference>
<dbReference type="AlphaFoldDB" id="A0A6J6UQ07"/>
<dbReference type="InterPro" id="IPR013078">
    <property type="entry name" value="His_Pase_superF_clade-1"/>
</dbReference>
<dbReference type="EMBL" id="CAEZZJ010000100">
    <property type="protein sequence ID" value="CAB4761586.1"/>
    <property type="molecule type" value="Genomic_DNA"/>
</dbReference>
<reference evidence="1" key="1">
    <citation type="submission" date="2020-05" db="EMBL/GenBank/DDBJ databases">
        <authorList>
            <person name="Chiriac C."/>
            <person name="Salcher M."/>
            <person name="Ghai R."/>
            <person name="Kavagutti S V."/>
        </authorList>
    </citation>
    <scope>NUCLEOTIDE SEQUENCE</scope>
</reference>
<dbReference type="PANTHER" id="PTHR48100">
    <property type="entry name" value="BROAD-SPECIFICITY PHOSPHATASE YOR283W-RELATED"/>
    <property type="match status" value="1"/>
</dbReference>
<dbReference type="SMART" id="SM00855">
    <property type="entry name" value="PGAM"/>
    <property type="match status" value="1"/>
</dbReference>
<evidence type="ECO:0000313" key="1">
    <source>
        <dbReference type="EMBL" id="CAB4761586.1"/>
    </source>
</evidence>
<accession>A0A6J6UQ07</accession>
<dbReference type="Pfam" id="PF00300">
    <property type="entry name" value="His_Phos_1"/>
    <property type="match status" value="1"/>
</dbReference>
<organism evidence="1">
    <name type="scientific">freshwater metagenome</name>
    <dbReference type="NCBI Taxonomy" id="449393"/>
    <lineage>
        <taxon>unclassified sequences</taxon>
        <taxon>metagenomes</taxon>
        <taxon>ecological metagenomes</taxon>
    </lineage>
</organism>
<name>A0A6J6UQ07_9ZZZZ</name>
<gene>
    <name evidence="1" type="ORF">UFOPK2852_00815</name>
</gene>
<dbReference type="InterPro" id="IPR029033">
    <property type="entry name" value="His_PPase_superfam"/>
</dbReference>
<sequence length="225" mass="24375">MRAQKPSRIYLLRHGHSTANAKSILAGRDPKVLLTKLGKDQAMAVSKYFEEISLAAIYSSPLPRCLETLKPVQARFSKLEVQKLPGVIEMDYGTWSGKKLLNLSKLALWRTIQARPSLVRFPEGESFLEMSDRAFSAIRAAAIPGENILICSHGDVIKSIIASATGLNLDNFQKLSADPASISIIEIAGDSTRLISANITSHLPGVSFNPKKGSNFRLGGGSGEN</sequence>
<dbReference type="CDD" id="cd07067">
    <property type="entry name" value="HP_PGM_like"/>
    <property type="match status" value="1"/>
</dbReference>
<proteinExistence type="predicted"/>
<dbReference type="Gene3D" id="3.40.50.1240">
    <property type="entry name" value="Phosphoglycerate mutase-like"/>
    <property type="match status" value="1"/>
</dbReference>
<dbReference type="GO" id="GO:0005737">
    <property type="term" value="C:cytoplasm"/>
    <property type="evidence" value="ECO:0007669"/>
    <property type="project" value="TreeGrafter"/>
</dbReference>